<dbReference type="Proteomes" id="UP000069030">
    <property type="component" value="Chromosome"/>
</dbReference>
<keyword evidence="1" id="KW-0131">Cell cycle</keyword>
<dbReference type="RefSeq" id="WP_006259682.1">
    <property type="nucleotide sequence ID" value="NZ_BCMQ01000005.1"/>
</dbReference>
<name>A0A0S7E8E1_9FLAO</name>
<evidence type="ECO:0000313" key="2">
    <source>
        <dbReference type="Proteomes" id="UP000069030"/>
    </source>
</evidence>
<sequence>MEKLFKKIKWSDVRILLLCGLLLFLYSFTNKRSNDREVKDIDVVFKESEEHFVTSSEIRNLLKNKFPKISEINRSVLDLNNLEKNVLKNELIRNADVYLTIDNKIIVDIWQKKAIGRVIDGDNNYYLDELGKMMPLSSNFSDRVPMVQGKVNKSNERDIKEILELINKDEFLREDITGIVIEPKGTLMLISRTNRFDILFGGFDEMEIKLQNYKAFVQYLIRENVEQEKYKYINLKFTQQVVCTK</sequence>
<organism evidence="1 2">
    <name type="scientific">Myroides odoratimimus</name>
    <dbReference type="NCBI Taxonomy" id="76832"/>
    <lineage>
        <taxon>Bacteria</taxon>
        <taxon>Pseudomonadati</taxon>
        <taxon>Bacteroidota</taxon>
        <taxon>Flavobacteriia</taxon>
        <taxon>Flavobacteriales</taxon>
        <taxon>Flavobacteriaceae</taxon>
        <taxon>Myroides</taxon>
    </lineage>
</organism>
<dbReference type="GeneID" id="66973888"/>
<reference evidence="1 2" key="1">
    <citation type="journal article" date="2016" name="J. Zhejiang Univ. Sci. B">
        <title>Antibiotic resistance mechanisms of Myroides sp.</title>
        <authorList>
            <person name="Hu S."/>
            <person name="Yuan S."/>
            <person name="Qu H."/>
            <person name="Jiang T."/>
            <person name="Zhou Y."/>
            <person name="Wang M."/>
            <person name="Ming D."/>
        </authorList>
    </citation>
    <scope>NUCLEOTIDE SEQUENCE [LARGE SCALE GENOMIC DNA]</scope>
    <source>
        <strain evidence="1 2">PR63039</strain>
    </source>
</reference>
<evidence type="ECO:0000313" key="1">
    <source>
        <dbReference type="EMBL" id="ALU25290.1"/>
    </source>
</evidence>
<dbReference type="EMBL" id="CP013690">
    <property type="protein sequence ID" value="ALU25290.1"/>
    <property type="molecule type" value="Genomic_DNA"/>
</dbReference>
<accession>A0A0S7E8E1</accession>
<dbReference type="GO" id="GO:0051301">
    <property type="term" value="P:cell division"/>
    <property type="evidence" value="ECO:0007669"/>
    <property type="project" value="UniProtKB-KW"/>
</dbReference>
<keyword evidence="1" id="KW-0132">Cell division</keyword>
<dbReference type="AlphaFoldDB" id="A0A0S7E8E1"/>
<dbReference type="eggNOG" id="COG1589">
    <property type="taxonomic scope" value="Bacteria"/>
</dbReference>
<proteinExistence type="predicted"/>
<protein>
    <submittedName>
        <fullName evidence="1">Cell division protein FtsQ</fullName>
    </submittedName>
</protein>
<gene>
    <name evidence="1" type="ORF">AS202_03570</name>
</gene>
<dbReference type="KEGG" id="mod:AS202_03570"/>